<reference evidence="6" key="1">
    <citation type="submission" date="2016-01" db="EMBL/GenBank/DDBJ databases">
        <title>Draft genome of Chromobacterium sp. F49.</title>
        <authorList>
            <person name="Hong K.W."/>
        </authorList>
    </citation>
    <scope>NUCLEOTIDE SEQUENCE [LARGE SCALE GENOMIC DNA]</scope>
    <source>
        <strain evidence="6">CN10</strain>
    </source>
</reference>
<dbReference type="NCBIfam" id="NF006599">
    <property type="entry name" value="PRK09136.1"/>
    <property type="match status" value="1"/>
</dbReference>
<proteinExistence type="inferred from homology"/>
<keyword evidence="6" id="KW-1185">Reference proteome</keyword>
<dbReference type="OrthoDB" id="1523230at2"/>
<dbReference type="InterPro" id="IPR010044">
    <property type="entry name" value="MTAP"/>
</dbReference>
<gene>
    <name evidence="5" type="ORF">AVW16_11080</name>
</gene>
<dbReference type="CDD" id="cd09010">
    <property type="entry name" value="MTAP_SsMTAPII_like_MTIP"/>
    <property type="match status" value="1"/>
</dbReference>
<feature type="domain" description="Nucleoside phosphorylase" evidence="4">
    <location>
        <begin position="2"/>
        <end position="240"/>
    </location>
</feature>
<dbReference type="PANTHER" id="PTHR42679:SF2">
    <property type="entry name" value="S-METHYL-5'-THIOADENOSINE PHOSPHORYLASE"/>
    <property type="match status" value="1"/>
</dbReference>
<feature type="binding site" evidence="3">
    <location>
        <begin position="50"/>
        <end position="51"/>
    </location>
    <ligand>
        <name>phosphate</name>
        <dbReference type="ChEBI" id="CHEBI:43474"/>
    </ligand>
</feature>
<feature type="site" description="Important for substrate specificity" evidence="3">
    <location>
        <position position="217"/>
    </location>
</feature>
<feature type="site" description="Important for substrate specificity" evidence="3">
    <location>
        <position position="165"/>
    </location>
</feature>
<name>A0A161SAS2_9NEIS</name>
<dbReference type="STRING" id="1452487.AVW16_11080"/>
<evidence type="ECO:0000256" key="2">
    <source>
        <dbReference type="ARBA" id="ARBA00022679"/>
    </source>
</evidence>
<evidence type="ECO:0000256" key="1">
    <source>
        <dbReference type="ARBA" id="ARBA00022676"/>
    </source>
</evidence>
<dbReference type="InterPro" id="IPR035994">
    <property type="entry name" value="Nucleoside_phosphorylase_sf"/>
</dbReference>
<dbReference type="EC" id="2.4.2.1" evidence="3"/>
<dbReference type="GO" id="GO:0005829">
    <property type="term" value="C:cytosol"/>
    <property type="evidence" value="ECO:0007669"/>
    <property type="project" value="TreeGrafter"/>
</dbReference>
<accession>A0A161SAS2</accession>
<dbReference type="AlphaFoldDB" id="A0A161SAS2"/>
<comment type="caution">
    <text evidence="3">Lacks conserved residue(s) required for the propagation of feature annotation.</text>
</comment>
<comment type="function">
    <text evidence="3">Purine nucleoside phosphorylase involved in purine salvage.</text>
</comment>
<keyword evidence="3" id="KW-0660">Purine salvage</keyword>
<keyword evidence="1 3" id="KW-0328">Glycosyltransferase</keyword>
<comment type="similarity">
    <text evidence="3">Belongs to the PNP/MTAP phosphorylase family. MTAP subfamily.</text>
</comment>
<organism evidence="5 6">
    <name type="scientific">Crenobacter luteus</name>
    <dbReference type="NCBI Taxonomy" id="1452487"/>
    <lineage>
        <taxon>Bacteria</taxon>
        <taxon>Pseudomonadati</taxon>
        <taxon>Pseudomonadota</taxon>
        <taxon>Betaproteobacteria</taxon>
        <taxon>Neisseriales</taxon>
        <taxon>Neisseriaceae</taxon>
        <taxon>Crenobacter</taxon>
    </lineage>
</organism>
<keyword evidence="2 3" id="KW-0808">Transferase</keyword>
<dbReference type="SUPFAM" id="SSF53167">
    <property type="entry name" value="Purine and uridine phosphorylases"/>
    <property type="match status" value="1"/>
</dbReference>
<dbReference type="HAMAP" id="MF_01963">
    <property type="entry name" value="MTAP"/>
    <property type="match status" value="1"/>
</dbReference>
<evidence type="ECO:0000313" key="5">
    <source>
        <dbReference type="EMBL" id="KZE32913.1"/>
    </source>
</evidence>
<dbReference type="EMBL" id="LQQU01000017">
    <property type="protein sequence ID" value="KZE32913.1"/>
    <property type="molecule type" value="Genomic_DNA"/>
</dbReference>
<comment type="pathway">
    <text evidence="3">Purine metabolism; purine nucleoside salvage.</text>
</comment>
<protein>
    <recommendedName>
        <fullName evidence="3">Purine nucleoside phosphorylase</fullName>
        <shortName evidence="3">PNP</shortName>
        <ecNumber evidence="3">2.4.2.1</ecNumber>
    </recommendedName>
</protein>
<evidence type="ECO:0000313" key="6">
    <source>
        <dbReference type="Proteomes" id="UP000076625"/>
    </source>
</evidence>
<dbReference type="GO" id="GO:0006166">
    <property type="term" value="P:purine ribonucleoside salvage"/>
    <property type="evidence" value="ECO:0007669"/>
    <property type="project" value="UniProtKB-UniRule"/>
</dbReference>
<dbReference type="GO" id="GO:0019509">
    <property type="term" value="P:L-methionine salvage from methylthioadenosine"/>
    <property type="evidence" value="ECO:0007669"/>
    <property type="project" value="TreeGrafter"/>
</dbReference>
<dbReference type="PANTHER" id="PTHR42679">
    <property type="entry name" value="S-METHYL-5'-THIOADENOSINE PHOSPHORYLASE"/>
    <property type="match status" value="1"/>
</dbReference>
<comment type="subunit">
    <text evidence="3">Homohexamer. Dimer of a homotrimer.</text>
</comment>
<dbReference type="Gene3D" id="3.40.50.1580">
    <property type="entry name" value="Nucleoside phosphorylase domain"/>
    <property type="match status" value="1"/>
</dbReference>
<evidence type="ECO:0000256" key="3">
    <source>
        <dbReference type="HAMAP-Rule" id="MF_01963"/>
    </source>
</evidence>
<dbReference type="UniPathway" id="UPA00606"/>
<feature type="binding site" evidence="3">
    <location>
        <position position="8"/>
    </location>
    <ligand>
        <name>phosphate</name>
        <dbReference type="ChEBI" id="CHEBI:43474"/>
    </ligand>
</feature>
<evidence type="ECO:0000259" key="4">
    <source>
        <dbReference type="Pfam" id="PF01048"/>
    </source>
</evidence>
<comment type="caution">
    <text evidence="5">The sequence shown here is derived from an EMBL/GenBank/DDBJ whole genome shotgun (WGS) entry which is preliminary data.</text>
</comment>
<comment type="catalytic activity">
    <reaction evidence="3">
        <text>a purine D-ribonucleoside + phosphate = a purine nucleobase + alpha-D-ribose 1-phosphate</text>
        <dbReference type="Rhea" id="RHEA:19805"/>
        <dbReference type="ChEBI" id="CHEBI:26386"/>
        <dbReference type="ChEBI" id="CHEBI:43474"/>
        <dbReference type="ChEBI" id="CHEBI:57720"/>
        <dbReference type="ChEBI" id="CHEBI:142355"/>
        <dbReference type="EC" id="2.4.2.1"/>
    </reaction>
</comment>
<dbReference type="Pfam" id="PF01048">
    <property type="entry name" value="PNP_UDP_1"/>
    <property type="match status" value="1"/>
</dbReference>
<dbReference type="RefSeq" id="WP_066611980.1">
    <property type="nucleotide sequence ID" value="NZ_LQQU01000017.1"/>
</dbReference>
<dbReference type="InterPro" id="IPR000845">
    <property type="entry name" value="Nucleoside_phosphorylase_d"/>
</dbReference>
<feature type="binding site" evidence="3">
    <location>
        <position position="183"/>
    </location>
    <ligand>
        <name>substrate</name>
    </ligand>
</feature>
<sequence length="247" mass="26779">MLAIIGGSGLSRLPILEVTHRQVVRTPYGEPSCALSFGRLADQNVVFIARHGYGHSLAPHEINYRANIWALKEVGVKSVIGIGSVGGIRQDLAPGTLVVPDNLIDYSWGREHTFFEGPNRPVVHVDFTHPYDRTLRARLIETAQRVGVPLVDGGVYGCTQGPRLESSAEVTRLQRDGVDMIGMTGMPETALARELGLGYTHLCVVSNWSAGRGDSREEVIFDRDGSQLARALAGAQELLRALCSANP</sequence>
<dbReference type="GO" id="GO:0017061">
    <property type="term" value="F:S-methyl-5-thioadenosine phosphorylase activity"/>
    <property type="evidence" value="ECO:0007669"/>
    <property type="project" value="InterPro"/>
</dbReference>
<feature type="binding site" evidence="3">
    <location>
        <position position="184"/>
    </location>
    <ligand>
        <name>phosphate</name>
        <dbReference type="ChEBI" id="CHEBI:43474"/>
    </ligand>
</feature>
<dbReference type="Proteomes" id="UP000076625">
    <property type="component" value="Unassembled WGS sequence"/>
</dbReference>
<comment type="miscellaneous">
    <text evidence="3">Although this enzyme belongs to the family of MTA phosphorylases based on sequence homology, it lacks several conserved amino acids in the substrate binding pocket that confer specificity towards MTA.</text>
</comment>